<dbReference type="RefSeq" id="WP_082636122.1">
    <property type="nucleotide sequence ID" value="NZ_CALICV010000040.1"/>
</dbReference>
<dbReference type="Proteomes" id="UP000064844">
    <property type="component" value="Chromosome"/>
</dbReference>
<keyword evidence="4" id="KW-1185">Reference proteome</keyword>
<dbReference type="PANTHER" id="PTHR35342:SF5">
    <property type="entry name" value="TRICARBOXYLIC TRANSPORT PROTEIN"/>
    <property type="match status" value="1"/>
</dbReference>
<feature type="transmembrane region" description="Helical" evidence="1">
    <location>
        <begin position="20"/>
        <end position="48"/>
    </location>
</feature>
<evidence type="ECO:0000313" key="4">
    <source>
        <dbReference type="Proteomes" id="UP000064844"/>
    </source>
</evidence>
<feature type="transmembrane region" description="Helical" evidence="1">
    <location>
        <begin position="383"/>
        <end position="408"/>
    </location>
</feature>
<accession>A0A0S2W7Q8</accession>
<dbReference type="PATRIC" id="fig|1297617.4.peg.3046"/>
<evidence type="ECO:0000256" key="1">
    <source>
        <dbReference type="SAM" id="Phobius"/>
    </source>
</evidence>
<sequence length="512" mass="54048">MDILQNFAAGIAHLASPEVWLFIILGVAVGIVFGAIPGLTATTAIAMFTPLTFALPRYPAFGFLLGIYCGGYYAGSIPAILLKTPGAPGNAATCVDGYPMREQGLAGKALSLSVTSSMIGGIFSALVLLFFAPLIGKMGYLFGAPEYFAIAMMGMTCLAGVSGKDLCKGIASGLLGLCMAMIGQDAITGMTRFTFGSVQMISGISLIPGLIGLFAVTEVLSKAEEIGREKKGTITDFKFYPPKLADYIHIKWILFKSCLIGTVIGAIPGTGPTISAWMAYNEAKRSSKHPELYGKGSPEGVIACESSNNAVTGGAMIPLTTLGIPGDSVTAILLGALMIHGMTPGVTFVTNYADMLYFFFIVLIIANLFMWAFGLLGSKLFPYILSVPTQILMPFVIVMCICGVYAAASTYYNLFLIVILGAVGFLLIKAGFSMAPMVLGFVLGNIIENNFQRALIGSNMDPLCFFSSPLSIGIWVAAIVLTTWMLVKNKQSNAMDAKLNSAKGADTSAEKD</sequence>
<keyword evidence="1" id="KW-0472">Membrane</keyword>
<name>A0A0S2W7Q8_9FIRM</name>
<reference evidence="4" key="2">
    <citation type="submission" date="2015-04" db="EMBL/GenBank/DDBJ databases">
        <title>A butyrogenic pathway from the amino acid lysine in a human gut commensal.</title>
        <authorList>
            <person name="de Vos W.M."/>
            <person name="Bui N.T.P."/>
            <person name="Plugge C.M."/>
            <person name="Ritari J."/>
        </authorList>
    </citation>
    <scope>NUCLEOTIDE SEQUENCE [LARGE SCALE GENOMIC DNA]</scope>
    <source>
        <strain evidence="4">AF211</strain>
    </source>
</reference>
<protein>
    <submittedName>
        <fullName evidence="3">Tricarboxylate transport membrane protein TctA</fullName>
    </submittedName>
</protein>
<dbReference type="eggNOG" id="COG3333">
    <property type="taxonomic scope" value="Bacteria"/>
</dbReference>
<dbReference type="STRING" id="1297617.IB211_02967"/>
<dbReference type="InterPro" id="IPR002823">
    <property type="entry name" value="DUF112_TM"/>
</dbReference>
<evidence type="ECO:0000313" key="3">
    <source>
        <dbReference type="EMBL" id="ALP95358.1"/>
    </source>
</evidence>
<dbReference type="KEGG" id="ibu:IB211_02967"/>
<dbReference type="PANTHER" id="PTHR35342">
    <property type="entry name" value="TRICARBOXYLIC TRANSPORT PROTEIN"/>
    <property type="match status" value="1"/>
</dbReference>
<feature type="transmembrane region" description="Helical" evidence="1">
    <location>
        <begin position="201"/>
        <end position="221"/>
    </location>
</feature>
<keyword evidence="1" id="KW-1133">Transmembrane helix</keyword>
<feature type="transmembrane region" description="Helical" evidence="1">
    <location>
        <begin position="463"/>
        <end position="487"/>
    </location>
</feature>
<feature type="transmembrane region" description="Helical" evidence="1">
    <location>
        <begin position="60"/>
        <end position="82"/>
    </location>
</feature>
<organism evidence="3 4">
    <name type="scientific">Intestinimonas butyriciproducens</name>
    <dbReference type="NCBI Taxonomy" id="1297617"/>
    <lineage>
        <taxon>Bacteria</taxon>
        <taxon>Bacillati</taxon>
        <taxon>Bacillota</taxon>
        <taxon>Clostridia</taxon>
        <taxon>Eubacteriales</taxon>
        <taxon>Intestinimonas</taxon>
    </lineage>
</organism>
<dbReference type="EMBL" id="CP011307">
    <property type="protein sequence ID" value="ALP95358.1"/>
    <property type="molecule type" value="Genomic_DNA"/>
</dbReference>
<feature type="transmembrane region" description="Helical" evidence="1">
    <location>
        <begin position="138"/>
        <end position="161"/>
    </location>
</feature>
<keyword evidence="1" id="KW-0812">Transmembrane</keyword>
<feature type="transmembrane region" description="Helical" evidence="1">
    <location>
        <begin position="109"/>
        <end position="132"/>
    </location>
</feature>
<reference evidence="3 4" key="1">
    <citation type="journal article" date="2015" name="Nat. Commun.">
        <title>Production of butyrate from lysine and the Amadori product fructoselysine by a human gut commensal.</title>
        <authorList>
            <person name="Bui T.P."/>
            <person name="Ritari J."/>
            <person name="Boeren S."/>
            <person name="de Waard P."/>
            <person name="Plugge C.M."/>
            <person name="de Vos W.M."/>
        </authorList>
    </citation>
    <scope>NUCLEOTIDE SEQUENCE [LARGE SCALE GENOMIC DNA]</scope>
    <source>
        <strain evidence="3 4">AF211</strain>
    </source>
</reference>
<feature type="transmembrane region" description="Helical" evidence="1">
    <location>
        <begin position="355"/>
        <end position="376"/>
    </location>
</feature>
<feature type="transmembrane region" description="Helical" evidence="1">
    <location>
        <begin position="414"/>
        <end position="443"/>
    </location>
</feature>
<feature type="domain" description="DUF112" evidence="2">
    <location>
        <begin position="21"/>
        <end position="439"/>
    </location>
</feature>
<proteinExistence type="predicted"/>
<feature type="transmembrane region" description="Helical" evidence="1">
    <location>
        <begin position="173"/>
        <end position="195"/>
    </location>
</feature>
<dbReference type="AlphaFoldDB" id="A0A0S2W7Q8"/>
<feature type="transmembrane region" description="Helical" evidence="1">
    <location>
        <begin position="329"/>
        <end position="349"/>
    </location>
</feature>
<evidence type="ECO:0000259" key="2">
    <source>
        <dbReference type="Pfam" id="PF01970"/>
    </source>
</evidence>
<gene>
    <name evidence="3" type="ORF">IB211_02967</name>
</gene>
<dbReference type="Pfam" id="PF01970">
    <property type="entry name" value="TctA"/>
    <property type="match status" value="1"/>
</dbReference>